<dbReference type="RefSeq" id="WP_016920933.1">
    <property type="nucleotide sequence ID" value="NZ_CP044331.1"/>
</dbReference>
<evidence type="ECO:0000313" key="10">
    <source>
        <dbReference type="Proteomes" id="UP000422569"/>
    </source>
</evidence>
<keyword evidence="10" id="KW-1185">Reference proteome</keyword>
<organism evidence="9 10">
    <name type="scientific">Methylocystis parvus</name>
    <dbReference type="NCBI Taxonomy" id="134"/>
    <lineage>
        <taxon>Bacteria</taxon>
        <taxon>Pseudomonadati</taxon>
        <taxon>Pseudomonadota</taxon>
        <taxon>Alphaproteobacteria</taxon>
        <taxon>Hyphomicrobiales</taxon>
        <taxon>Methylocystaceae</taxon>
        <taxon>Methylocystis</taxon>
    </lineage>
</organism>
<feature type="transmembrane region" description="Helical" evidence="8">
    <location>
        <begin position="303"/>
        <end position="325"/>
    </location>
</feature>
<comment type="subcellular location">
    <subcellularLocation>
        <location evidence="1">Cell membrane</location>
        <topology evidence="1">Multi-pass membrane protein</topology>
    </subcellularLocation>
</comment>
<feature type="transmembrane region" description="Helical" evidence="8">
    <location>
        <begin position="106"/>
        <end position="127"/>
    </location>
</feature>
<evidence type="ECO:0000256" key="2">
    <source>
        <dbReference type="ARBA" id="ARBA00009773"/>
    </source>
</evidence>
<name>A0A6B8M7Q4_9HYPH</name>
<protein>
    <submittedName>
        <fullName evidence="9">AI-2E family transporter</fullName>
    </submittedName>
</protein>
<dbReference type="PANTHER" id="PTHR21716:SF53">
    <property type="entry name" value="PERMEASE PERM-RELATED"/>
    <property type="match status" value="1"/>
</dbReference>
<comment type="similarity">
    <text evidence="2">Belongs to the autoinducer-2 exporter (AI-2E) (TC 2.A.86) family.</text>
</comment>
<accession>A0A6B8M7Q4</accession>
<evidence type="ECO:0000256" key="3">
    <source>
        <dbReference type="ARBA" id="ARBA00022448"/>
    </source>
</evidence>
<sequence length="418" mass="45055">MTKQKLPAAPRAKGARQPANLSSAAATSPDVQQSEPVQVVAVKWAGLSLERQLALWGVTLLVLAAILYLLSPVLAPFVAGTALGYLLDPVADRLQKLGCSRLGAALLLLSVFLAVLVTGLVILLPILTHQLAGFLTALPGYLQTLHGLVTEWSAHFTNEYLKDFLEKYGWAGAGASLNVDIEKYFNDLASQGASMVGDFLKSLLWRGYALINVISLVVITPVVAFYMMLDWDHMVQIIDDLVPPRHRDDVRMLARDIDRALAGFVRGQSLVCLFLGVWYALGLSAIGLNFGFLIGVIAGFLSFIPYVGSITAFVLSIIIAIVQAWPHINLPVEAIAIVSTGLVMDGYVLSPRLVGASVGLHPVWIMFALLAFGALFGFTGLIIAVPAAAALGALMRFLARRYRASALYRESPYAQDRA</sequence>
<evidence type="ECO:0000256" key="4">
    <source>
        <dbReference type="ARBA" id="ARBA00022475"/>
    </source>
</evidence>
<keyword evidence="3" id="KW-0813">Transport</keyword>
<reference evidence="9 10" key="1">
    <citation type="submission" date="2019-09" db="EMBL/GenBank/DDBJ databases">
        <title>Isolation and complete genome sequencing of Methylocystis species.</title>
        <authorList>
            <person name="Rumah B.L."/>
            <person name="Stead C.E."/>
            <person name="Stevens B.C."/>
            <person name="Minton N.P."/>
            <person name="Grosse-Honebrink A."/>
            <person name="Zhang Y."/>
        </authorList>
    </citation>
    <scope>NUCLEOTIDE SEQUENCE [LARGE SCALE GENOMIC DNA]</scope>
    <source>
        <strain evidence="9 10">BRCS2</strain>
    </source>
</reference>
<evidence type="ECO:0000256" key="8">
    <source>
        <dbReference type="SAM" id="Phobius"/>
    </source>
</evidence>
<evidence type="ECO:0000256" key="6">
    <source>
        <dbReference type="ARBA" id="ARBA00022989"/>
    </source>
</evidence>
<dbReference type="GO" id="GO:0055085">
    <property type="term" value="P:transmembrane transport"/>
    <property type="evidence" value="ECO:0007669"/>
    <property type="project" value="TreeGrafter"/>
</dbReference>
<evidence type="ECO:0000256" key="1">
    <source>
        <dbReference type="ARBA" id="ARBA00004651"/>
    </source>
</evidence>
<proteinExistence type="inferred from homology"/>
<evidence type="ECO:0000256" key="5">
    <source>
        <dbReference type="ARBA" id="ARBA00022692"/>
    </source>
</evidence>
<dbReference type="GO" id="GO:0005886">
    <property type="term" value="C:plasma membrane"/>
    <property type="evidence" value="ECO:0007669"/>
    <property type="project" value="UniProtKB-SubCell"/>
</dbReference>
<dbReference type="Pfam" id="PF01594">
    <property type="entry name" value="AI-2E_transport"/>
    <property type="match status" value="1"/>
</dbReference>
<dbReference type="Proteomes" id="UP000422569">
    <property type="component" value="Chromosome"/>
</dbReference>
<feature type="transmembrane region" description="Helical" evidence="8">
    <location>
        <begin position="362"/>
        <end position="395"/>
    </location>
</feature>
<feature type="transmembrane region" description="Helical" evidence="8">
    <location>
        <begin position="53"/>
        <end position="86"/>
    </location>
</feature>
<keyword evidence="5 8" id="KW-0812">Transmembrane</keyword>
<dbReference type="PANTHER" id="PTHR21716">
    <property type="entry name" value="TRANSMEMBRANE PROTEIN"/>
    <property type="match status" value="1"/>
</dbReference>
<evidence type="ECO:0000256" key="7">
    <source>
        <dbReference type="ARBA" id="ARBA00023136"/>
    </source>
</evidence>
<dbReference type="EMBL" id="CP044331">
    <property type="protein sequence ID" value="QGM98556.1"/>
    <property type="molecule type" value="Genomic_DNA"/>
</dbReference>
<keyword evidence="7 8" id="KW-0472">Membrane</keyword>
<dbReference type="AlphaFoldDB" id="A0A6B8M7Q4"/>
<feature type="transmembrane region" description="Helical" evidence="8">
    <location>
        <begin position="332"/>
        <end position="350"/>
    </location>
</feature>
<gene>
    <name evidence="9" type="ORF">F7D14_14445</name>
</gene>
<evidence type="ECO:0000313" key="9">
    <source>
        <dbReference type="EMBL" id="QGM98556.1"/>
    </source>
</evidence>
<dbReference type="InterPro" id="IPR002549">
    <property type="entry name" value="AI-2E-like"/>
</dbReference>
<dbReference type="KEGG" id="mpar:F7D14_14445"/>
<feature type="transmembrane region" description="Helical" evidence="8">
    <location>
        <begin position="270"/>
        <end position="297"/>
    </location>
</feature>
<feature type="transmembrane region" description="Helical" evidence="8">
    <location>
        <begin position="208"/>
        <end position="229"/>
    </location>
</feature>
<keyword evidence="4" id="KW-1003">Cell membrane</keyword>
<keyword evidence="6 8" id="KW-1133">Transmembrane helix</keyword>